<accession>A0ABQ6BAK4</accession>
<keyword evidence="2" id="KW-1185">Reference proteome</keyword>
<protein>
    <submittedName>
        <fullName evidence="1">Uncharacterized protein</fullName>
    </submittedName>
</protein>
<dbReference type="Proteomes" id="UP001156905">
    <property type="component" value="Unassembled WGS sequence"/>
</dbReference>
<evidence type="ECO:0000313" key="2">
    <source>
        <dbReference type="Proteomes" id="UP001156905"/>
    </source>
</evidence>
<name>A0ABQ6BAK4_9BRAD</name>
<gene>
    <name evidence="1" type="ORF">GCM10007857_81210</name>
</gene>
<comment type="caution">
    <text evidence="1">The sequence shown here is derived from an EMBL/GenBank/DDBJ whole genome shotgun (WGS) entry which is preliminary data.</text>
</comment>
<evidence type="ECO:0000313" key="1">
    <source>
        <dbReference type="EMBL" id="GLR91404.1"/>
    </source>
</evidence>
<organism evidence="1 2">
    <name type="scientific">Bradyrhizobium iriomotense</name>
    <dbReference type="NCBI Taxonomy" id="441950"/>
    <lineage>
        <taxon>Bacteria</taxon>
        <taxon>Pseudomonadati</taxon>
        <taxon>Pseudomonadota</taxon>
        <taxon>Alphaproteobacteria</taxon>
        <taxon>Hyphomicrobiales</taxon>
        <taxon>Nitrobacteraceae</taxon>
        <taxon>Bradyrhizobium</taxon>
    </lineage>
</organism>
<proteinExistence type="predicted"/>
<reference evidence="2" key="1">
    <citation type="journal article" date="2019" name="Int. J. Syst. Evol. Microbiol.">
        <title>The Global Catalogue of Microorganisms (GCM) 10K type strain sequencing project: providing services to taxonomists for standard genome sequencing and annotation.</title>
        <authorList>
            <consortium name="The Broad Institute Genomics Platform"/>
            <consortium name="The Broad Institute Genome Sequencing Center for Infectious Disease"/>
            <person name="Wu L."/>
            <person name="Ma J."/>
        </authorList>
    </citation>
    <scope>NUCLEOTIDE SEQUENCE [LARGE SCALE GENOMIC DNA]</scope>
    <source>
        <strain evidence="2">NBRC 102520</strain>
    </source>
</reference>
<sequence length="125" mass="14503">MNENRVGSRIRVSVSTRNRFLHWVTGNQRFYPRHENQVFPNCIPDGPQTAREFVDVSYGVSLANERVHFWKTAVLQRQTGRTTLAEFAREETRIVEIAETAITVNEHRQLGRVDYAFDDVDELAP</sequence>
<dbReference type="EMBL" id="BSOW01000047">
    <property type="protein sequence ID" value="GLR91404.1"/>
    <property type="molecule type" value="Genomic_DNA"/>
</dbReference>